<dbReference type="InterPro" id="IPR017853">
    <property type="entry name" value="GH"/>
</dbReference>
<dbReference type="SUPFAM" id="SSF52279">
    <property type="entry name" value="Beta-D-glucan exohydrolase, C-terminal domain"/>
    <property type="match status" value="1"/>
</dbReference>
<evidence type="ECO:0000256" key="1">
    <source>
        <dbReference type="ARBA" id="ARBA00000448"/>
    </source>
</evidence>
<dbReference type="SUPFAM" id="SSF51445">
    <property type="entry name" value="(Trans)glycosidases"/>
    <property type="match status" value="1"/>
</dbReference>
<keyword evidence="10" id="KW-1185">Reference proteome</keyword>
<dbReference type="Gene3D" id="3.20.20.300">
    <property type="entry name" value="Glycoside hydrolase, family 3, N-terminal domain"/>
    <property type="match status" value="1"/>
</dbReference>
<evidence type="ECO:0000256" key="6">
    <source>
        <dbReference type="ARBA" id="ARBA00023295"/>
    </source>
</evidence>
<reference evidence="9 10" key="1">
    <citation type="submission" date="2019-12" db="EMBL/GenBank/DDBJ databases">
        <title>Genome sequencing and assembly of endphytes of Porphyra tenera.</title>
        <authorList>
            <person name="Park J.M."/>
            <person name="Shin R."/>
            <person name="Jo S.H."/>
        </authorList>
    </citation>
    <scope>NUCLEOTIDE SEQUENCE [LARGE SCALE GENOMIC DNA]</scope>
    <source>
        <strain evidence="9 10">GPM4</strain>
    </source>
</reference>
<keyword evidence="6 9" id="KW-0326">Glycosidase</keyword>
<gene>
    <name evidence="9" type="ORF">FX988_03341</name>
</gene>
<evidence type="ECO:0000259" key="8">
    <source>
        <dbReference type="Pfam" id="PF01915"/>
    </source>
</evidence>
<dbReference type="InterPro" id="IPR036962">
    <property type="entry name" value="Glyco_hydro_3_N_sf"/>
</dbReference>
<dbReference type="RefSeq" id="WP_160181210.1">
    <property type="nucleotide sequence ID" value="NZ_CP047656.1"/>
</dbReference>
<dbReference type="PANTHER" id="PTHR30620:SF16">
    <property type="entry name" value="LYSOSOMAL BETA GLUCOSIDASE"/>
    <property type="match status" value="1"/>
</dbReference>
<evidence type="ECO:0000256" key="4">
    <source>
        <dbReference type="ARBA" id="ARBA00022729"/>
    </source>
</evidence>
<evidence type="ECO:0000259" key="7">
    <source>
        <dbReference type="Pfam" id="PF00933"/>
    </source>
</evidence>
<dbReference type="EMBL" id="CP047656">
    <property type="protein sequence ID" value="QHJ13083.1"/>
    <property type="molecule type" value="Genomic_DNA"/>
</dbReference>
<organism evidence="9 10">
    <name type="scientific">Paraglaciecola mesophila</name>
    <dbReference type="NCBI Taxonomy" id="197222"/>
    <lineage>
        <taxon>Bacteria</taxon>
        <taxon>Pseudomonadati</taxon>
        <taxon>Pseudomonadota</taxon>
        <taxon>Gammaproteobacteria</taxon>
        <taxon>Alteromonadales</taxon>
        <taxon>Alteromonadaceae</taxon>
        <taxon>Paraglaciecola</taxon>
    </lineage>
</organism>
<dbReference type="AlphaFoldDB" id="A0A857JMG4"/>
<dbReference type="PANTHER" id="PTHR30620">
    <property type="entry name" value="PERIPLASMIC BETA-GLUCOSIDASE-RELATED"/>
    <property type="match status" value="1"/>
</dbReference>
<dbReference type="Proteomes" id="UP000464524">
    <property type="component" value="Chromosome"/>
</dbReference>
<dbReference type="GO" id="GO:0009251">
    <property type="term" value="P:glucan catabolic process"/>
    <property type="evidence" value="ECO:0007669"/>
    <property type="project" value="TreeGrafter"/>
</dbReference>
<dbReference type="InterPro" id="IPR001764">
    <property type="entry name" value="Glyco_hydro_3_N"/>
</dbReference>
<dbReference type="InterPro" id="IPR036881">
    <property type="entry name" value="Glyco_hydro_3_C_sf"/>
</dbReference>
<dbReference type="InterPro" id="IPR051915">
    <property type="entry name" value="Cellulose_Degrad_GH3"/>
</dbReference>
<dbReference type="KEGG" id="pmes:FX988_03341"/>
<dbReference type="Pfam" id="PF00933">
    <property type="entry name" value="Glyco_hydro_3"/>
    <property type="match status" value="1"/>
</dbReference>
<feature type="domain" description="Glycoside hydrolase family 3 C-terminal" evidence="8">
    <location>
        <begin position="496"/>
        <end position="671"/>
    </location>
</feature>
<evidence type="ECO:0000256" key="5">
    <source>
        <dbReference type="ARBA" id="ARBA00022801"/>
    </source>
</evidence>
<dbReference type="PRINTS" id="PR00133">
    <property type="entry name" value="GLHYDRLASE3"/>
</dbReference>
<dbReference type="PROSITE" id="PS51257">
    <property type="entry name" value="PROKAR_LIPOPROTEIN"/>
    <property type="match status" value="1"/>
</dbReference>
<protein>
    <recommendedName>
        <fullName evidence="3">beta-glucosidase</fullName>
        <ecNumber evidence="3">3.2.1.21</ecNumber>
    </recommendedName>
</protein>
<dbReference type="GO" id="GO:0008422">
    <property type="term" value="F:beta-glucosidase activity"/>
    <property type="evidence" value="ECO:0007669"/>
    <property type="project" value="UniProtKB-EC"/>
</dbReference>
<dbReference type="InterPro" id="IPR002772">
    <property type="entry name" value="Glyco_hydro_3_C"/>
</dbReference>
<keyword evidence="4" id="KW-0732">Signal</keyword>
<evidence type="ECO:0000256" key="2">
    <source>
        <dbReference type="ARBA" id="ARBA00005336"/>
    </source>
</evidence>
<proteinExistence type="inferred from homology"/>
<evidence type="ECO:0000256" key="3">
    <source>
        <dbReference type="ARBA" id="ARBA00012744"/>
    </source>
</evidence>
<feature type="domain" description="Glycoside hydrolase family 3 N-terminal" evidence="7">
    <location>
        <begin position="96"/>
        <end position="456"/>
    </location>
</feature>
<name>A0A857JMG4_9ALTE</name>
<dbReference type="OrthoDB" id="9781691at2"/>
<dbReference type="EC" id="3.2.1.21" evidence="3"/>
<dbReference type="Gene3D" id="3.40.50.1700">
    <property type="entry name" value="Glycoside hydrolase family 3 C-terminal domain"/>
    <property type="match status" value="1"/>
</dbReference>
<sequence length="672" mass="73840">MGGKFDSLGPQAYKYIIRIALLPLLSIGVMGCKTDNASEHASIYKQPELGTRSTIPLLKKHGFKFKDLNKDGELNAYEDWRLPASTRARDLVARMTLEEKAGTLMHGSMSAFGDVDYDMARAKRLILQNNIGSVITRLSSEAKLLANGNNKLQTMAEQRRLGIPLSISTDPRNHFNYLAGASVSAGSFSKWPETLGFAAVGDPDLVRQFGDIARQEYRSVGIVQALSPMADLSTEPRWPRVVGTFGENAELAKLLVGAYVEGFQNGAQGLNPNSVATVVKHWVGYGAAKDGYDSHNYYGRYATFPNNNFEYHIKPFESAFSANVSGVMPTYSILQNLVYKGNKIEQVGVGYNRYLLTDLLRGEYKFDGVVLSDWAITLDCSDICKYGEVDGQRQEIPDLSTAWGVMELSPQQRYAKALKAGIDQFGGVEDPQPLIDSVKSGLVTEERVAQSAYRIMLQKFELGLFENPFVDEALALNIVGNEEFQAKADLAQAKALVLLENKHQLLPLASSAKKLYLYGIDADVAANFGFTVVDDVEDADLAILRLDTPFEQTHKNYVFGRRHHEGNLSFEPGNPDYDAVVKASAHVPTIATIFLERPAVLTSIQDKLDGIIGNFGVSDKVLLSVILGHYKPEGKLPIELPSSMAAVIAQQADTPFDSNAPLYPFGYGLSYE</sequence>
<evidence type="ECO:0000313" key="9">
    <source>
        <dbReference type="EMBL" id="QHJ13083.1"/>
    </source>
</evidence>
<comment type="catalytic activity">
    <reaction evidence="1">
        <text>Hydrolysis of terminal, non-reducing beta-D-glucosyl residues with release of beta-D-glucose.</text>
        <dbReference type="EC" id="3.2.1.21"/>
    </reaction>
</comment>
<comment type="similarity">
    <text evidence="2">Belongs to the glycosyl hydrolase 3 family.</text>
</comment>
<evidence type="ECO:0000313" key="10">
    <source>
        <dbReference type="Proteomes" id="UP000464524"/>
    </source>
</evidence>
<keyword evidence="5 9" id="KW-0378">Hydrolase</keyword>
<dbReference type="Pfam" id="PF01915">
    <property type="entry name" value="Glyco_hydro_3_C"/>
    <property type="match status" value="1"/>
</dbReference>
<accession>A0A857JMG4</accession>